<evidence type="ECO:0000313" key="1">
    <source>
        <dbReference type="EMBL" id="KAJ2760317.1"/>
    </source>
</evidence>
<protein>
    <submittedName>
        <fullName evidence="1">Uncharacterized protein</fullName>
    </submittedName>
</protein>
<sequence>ASCRCRKRTALQRQSGRHCRGCTRRTARSAWTTLPLATRCASCRASITSTRPASIPGFCPTRPSARCATLTLAQHSTHPRRGRPSKHA</sequence>
<organism evidence="1 2">
    <name type="scientific">Coemansia nantahalensis</name>
    <dbReference type="NCBI Taxonomy" id="2789366"/>
    <lineage>
        <taxon>Eukaryota</taxon>
        <taxon>Fungi</taxon>
        <taxon>Fungi incertae sedis</taxon>
        <taxon>Zoopagomycota</taxon>
        <taxon>Kickxellomycotina</taxon>
        <taxon>Kickxellomycetes</taxon>
        <taxon>Kickxellales</taxon>
        <taxon>Kickxellaceae</taxon>
        <taxon>Coemansia</taxon>
    </lineage>
</organism>
<comment type="caution">
    <text evidence="1">The sequence shown here is derived from an EMBL/GenBank/DDBJ whole genome shotgun (WGS) entry which is preliminary data.</text>
</comment>
<reference evidence="1" key="1">
    <citation type="submission" date="2022-07" db="EMBL/GenBank/DDBJ databases">
        <title>Phylogenomic reconstructions and comparative analyses of Kickxellomycotina fungi.</title>
        <authorList>
            <person name="Reynolds N.K."/>
            <person name="Stajich J.E."/>
            <person name="Barry K."/>
            <person name="Grigoriev I.V."/>
            <person name="Crous P."/>
            <person name="Smith M.E."/>
        </authorList>
    </citation>
    <scope>NUCLEOTIDE SEQUENCE</scope>
    <source>
        <strain evidence="1">CBS 109366</strain>
    </source>
</reference>
<dbReference type="Proteomes" id="UP001140234">
    <property type="component" value="Unassembled WGS sequence"/>
</dbReference>
<dbReference type="EMBL" id="JANBUJ010003534">
    <property type="protein sequence ID" value="KAJ2760317.1"/>
    <property type="molecule type" value="Genomic_DNA"/>
</dbReference>
<feature type="non-terminal residue" evidence="1">
    <location>
        <position position="88"/>
    </location>
</feature>
<gene>
    <name evidence="1" type="ORF">IWQ57_006337</name>
</gene>
<feature type="non-terminal residue" evidence="1">
    <location>
        <position position="1"/>
    </location>
</feature>
<keyword evidence="2" id="KW-1185">Reference proteome</keyword>
<proteinExistence type="predicted"/>
<evidence type="ECO:0000313" key="2">
    <source>
        <dbReference type="Proteomes" id="UP001140234"/>
    </source>
</evidence>
<accession>A0ACC1JJX6</accession>
<name>A0ACC1JJX6_9FUNG</name>